<comment type="similarity">
    <text evidence="3">Belongs to the DNA gyrase inhibitor YacG family.</text>
</comment>
<sequence>MTSPPAGRCPQCRKPASLAETNRFRPFCSERCKLLDLGEWFAEKHTIPVVESDADLDDAPSSPQDPDRLQ</sequence>
<feature type="binding site" evidence="3">
    <location>
        <position position="32"/>
    </location>
    <ligand>
        <name>Zn(2+)</name>
        <dbReference type="ChEBI" id="CHEBI:29105"/>
    </ligand>
</feature>
<comment type="function">
    <text evidence="3">Inhibits all the catalytic activities of DNA gyrase by preventing its interaction with DNA. Acts by binding directly to the C-terminal domain of GyrB, which probably disrupts DNA binding by the gyrase.</text>
</comment>
<evidence type="ECO:0000313" key="5">
    <source>
        <dbReference type="EMBL" id="TDU28471.1"/>
    </source>
</evidence>
<dbReference type="GO" id="GO:0006355">
    <property type="term" value="P:regulation of DNA-templated transcription"/>
    <property type="evidence" value="ECO:0007669"/>
    <property type="project" value="InterPro"/>
</dbReference>
<evidence type="ECO:0000256" key="1">
    <source>
        <dbReference type="ARBA" id="ARBA00022723"/>
    </source>
</evidence>
<dbReference type="Pfam" id="PF03884">
    <property type="entry name" value="YacG"/>
    <property type="match status" value="1"/>
</dbReference>
<evidence type="ECO:0000256" key="4">
    <source>
        <dbReference type="SAM" id="MobiDB-lite"/>
    </source>
</evidence>
<proteinExistence type="inferred from homology"/>
<dbReference type="PANTHER" id="PTHR36150:SF1">
    <property type="entry name" value="DNA GYRASE INHIBITOR YACG"/>
    <property type="match status" value="1"/>
</dbReference>
<evidence type="ECO:0000256" key="2">
    <source>
        <dbReference type="ARBA" id="ARBA00022833"/>
    </source>
</evidence>
<dbReference type="HAMAP" id="MF_00649">
    <property type="entry name" value="DNA_gyrase_inhibitor_YacG"/>
    <property type="match status" value="1"/>
</dbReference>
<dbReference type="Proteomes" id="UP000295341">
    <property type="component" value="Unassembled WGS sequence"/>
</dbReference>
<comment type="caution">
    <text evidence="5">The sequence shown here is derived from an EMBL/GenBank/DDBJ whole genome shotgun (WGS) entry which is preliminary data.</text>
</comment>
<keyword evidence="6" id="KW-1185">Reference proteome</keyword>
<protein>
    <recommendedName>
        <fullName evidence="3">DNA gyrase inhibitor YacG</fullName>
    </recommendedName>
</protein>
<dbReference type="EMBL" id="SOBT01000009">
    <property type="protein sequence ID" value="TDU28471.1"/>
    <property type="molecule type" value="Genomic_DNA"/>
</dbReference>
<dbReference type="GO" id="GO:0008270">
    <property type="term" value="F:zinc ion binding"/>
    <property type="evidence" value="ECO:0007669"/>
    <property type="project" value="UniProtKB-UniRule"/>
</dbReference>
<dbReference type="InterPro" id="IPR013088">
    <property type="entry name" value="Znf_NHR/GATA"/>
</dbReference>
<dbReference type="InterPro" id="IPR005584">
    <property type="entry name" value="DNA_gyrase_inhibitor_YacG"/>
</dbReference>
<dbReference type="AlphaFoldDB" id="A0A4S3JZ60"/>
<feature type="region of interest" description="Disordered" evidence="4">
    <location>
        <begin position="50"/>
        <end position="70"/>
    </location>
</feature>
<evidence type="ECO:0000313" key="6">
    <source>
        <dbReference type="Proteomes" id="UP000295341"/>
    </source>
</evidence>
<comment type="subunit">
    <text evidence="3">Interacts with GyrB.</text>
</comment>
<accession>A0A4S3JZ60</accession>
<feature type="binding site" evidence="3">
    <location>
        <position position="9"/>
    </location>
    <ligand>
        <name>Zn(2+)</name>
        <dbReference type="ChEBI" id="CHEBI:29105"/>
    </ligand>
</feature>
<reference evidence="5 6" key="1">
    <citation type="submission" date="2019-03" db="EMBL/GenBank/DDBJ databases">
        <title>Genomic Encyclopedia of Type Strains, Phase IV (KMG-IV): sequencing the most valuable type-strain genomes for metagenomic binning, comparative biology and taxonomic classification.</title>
        <authorList>
            <person name="Goeker M."/>
        </authorList>
    </citation>
    <scope>NUCLEOTIDE SEQUENCE [LARGE SCALE GENOMIC DNA]</scope>
    <source>
        <strain evidence="5 6">DSM 26377</strain>
    </source>
</reference>
<dbReference type="RefSeq" id="WP_133882017.1">
    <property type="nucleotide sequence ID" value="NZ_MWIN01000037.1"/>
</dbReference>
<organism evidence="5 6">
    <name type="scientific">Panacagrimonas perspica</name>
    <dbReference type="NCBI Taxonomy" id="381431"/>
    <lineage>
        <taxon>Bacteria</taxon>
        <taxon>Pseudomonadati</taxon>
        <taxon>Pseudomonadota</taxon>
        <taxon>Gammaproteobacteria</taxon>
        <taxon>Nevskiales</taxon>
        <taxon>Nevskiaceae</taxon>
        <taxon>Panacagrimonas</taxon>
    </lineage>
</organism>
<evidence type="ECO:0000256" key="3">
    <source>
        <dbReference type="HAMAP-Rule" id="MF_00649"/>
    </source>
</evidence>
<dbReference type="OrthoDB" id="9809663at2"/>
<dbReference type="SUPFAM" id="SSF57716">
    <property type="entry name" value="Glucocorticoid receptor-like (DNA-binding domain)"/>
    <property type="match status" value="1"/>
</dbReference>
<name>A0A4S3JZ60_9GAMM</name>
<feature type="binding site" evidence="3">
    <location>
        <position position="12"/>
    </location>
    <ligand>
        <name>Zn(2+)</name>
        <dbReference type="ChEBI" id="CHEBI:29105"/>
    </ligand>
</feature>
<gene>
    <name evidence="3" type="primary">yacG</name>
    <name evidence="5" type="ORF">DFR24_2843</name>
</gene>
<dbReference type="PANTHER" id="PTHR36150">
    <property type="entry name" value="DNA GYRASE INHIBITOR YACG"/>
    <property type="match status" value="1"/>
</dbReference>
<dbReference type="GO" id="GO:0008657">
    <property type="term" value="F:DNA topoisomerase type II (double strand cut, ATP-hydrolyzing) inhibitor activity"/>
    <property type="evidence" value="ECO:0007669"/>
    <property type="project" value="UniProtKB-UniRule"/>
</dbReference>
<keyword evidence="1 3" id="KW-0479">Metal-binding</keyword>
<dbReference type="Gene3D" id="3.30.50.10">
    <property type="entry name" value="Erythroid Transcription Factor GATA-1, subunit A"/>
    <property type="match status" value="1"/>
</dbReference>
<feature type="binding site" evidence="3">
    <location>
        <position position="28"/>
    </location>
    <ligand>
        <name>Zn(2+)</name>
        <dbReference type="ChEBI" id="CHEBI:29105"/>
    </ligand>
</feature>
<comment type="cofactor">
    <cofactor evidence="3">
        <name>Zn(2+)</name>
        <dbReference type="ChEBI" id="CHEBI:29105"/>
    </cofactor>
    <text evidence="3">Binds 1 zinc ion.</text>
</comment>
<keyword evidence="2 3" id="KW-0862">Zinc</keyword>